<feature type="compositionally biased region" description="Basic and acidic residues" evidence="7">
    <location>
        <begin position="335"/>
        <end position="345"/>
    </location>
</feature>
<keyword evidence="3" id="KW-0597">Phosphoprotein</keyword>
<dbReference type="PANTHER" id="PTHR10972:SF205">
    <property type="entry name" value="OXYSTEROL-BINDING PROTEIN 1"/>
    <property type="match status" value="1"/>
</dbReference>
<dbReference type="STRING" id="280699.M1VBV7"/>
<feature type="domain" description="PH" evidence="8">
    <location>
        <begin position="161"/>
        <end position="303"/>
    </location>
</feature>
<dbReference type="SUPFAM" id="SSF50729">
    <property type="entry name" value="PH domain-like"/>
    <property type="match status" value="1"/>
</dbReference>
<dbReference type="Pfam" id="PF00169">
    <property type="entry name" value="PH"/>
    <property type="match status" value="1"/>
</dbReference>
<dbReference type="AlphaFoldDB" id="M1VBV7"/>
<keyword evidence="10" id="KW-1185">Reference proteome</keyword>
<evidence type="ECO:0000256" key="3">
    <source>
        <dbReference type="ARBA" id="ARBA00022553"/>
    </source>
</evidence>
<evidence type="ECO:0000313" key="9">
    <source>
        <dbReference type="EMBL" id="BAM79892.1"/>
    </source>
</evidence>
<evidence type="ECO:0000259" key="8">
    <source>
        <dbReference type="PROSITE" id="PS50003"/>
    </source>
</evidence>
<dbReference type="SMART" id="SM00233">
    <property type="entry name" value="PH"/>
    <property type="match status" value="1"/>
</dbReference>
<dbReference type="Gene3D" id="2.40.160.120">
    <property type="match status" value="1"/>
</dbReference>
<dbReference type="Gene3D" id="2.30.29.30">
    <property type="entry name" value="Pleckstrin-homology domain (PH domain)/Phosphotyrosine-binding domain (PTB)"/>
    <property type="match status" value="1"/>
</dbReference>
<feature type="compositionally biased region" description="Polar residues" evidence="7">
    <location>
        <begin position="651"/>
        <end position="664"/>
    </location>
</feature>
<feature type="compositionally biased region" description="Acidic residues" evidence="7">
    <location>
        <begin position="387"/>
        <end position="409"/>
    </location>
</feature>
<name>M1VBV7_CYAM1</name>
<dbReference type="InterPro" id="IPR037239">
    <property type="entry name" value="OSBP_sf"/>
</dbReference>
<evidence type="ECO:0000256" key="6">
    <source>
        <dbReference type="RuleBase" id="RU003844"/>
    </source>
</evidence>
<sequence length="1092" mass="120487">MERDPFLGQEQHALDANARERTLTKENLAQLTPVHRAAQSTLVPAPASNAVDDNKGLFVTSGGAPDAECGASRKSPKMDDEKAKRETCSVPGAEVASETDPGTAVQPSTAQEASIEPTETTLVTEHAVPQSLLPAADKDEYKPASRRLKSTKTDRLPFRGVPRMEGHLYKWTNYLKGWQRRLFVLENGVLSYYVERTAHAGAADEAHALSATSNAAASGNPNAPGVASLLSPRRLFGSWNAPESPEVERACKGRINLQLAVITRHDTELSRLIIDTGTQIYHLRAESNDLCQQWLDALLRSKSYFERLARRAAARRLKAVGDTPGDANPSAGDHPPSEHAHHSSRSEPGANGQPSKRSPTPGVVVAASRESAPGSRGELEADRTATDEDDDEEDEDARLEREFGEEDEATLQARQAREELLAELVRFQGHVREAVTQLSPPDLLHVLVKGLWNEEPSTESAGGTHDVVAVLSALLELLTWCIHVLQSDGALWRHRLVAERARALRAEAEGAALQRQLDALLRELERIEWFSQASPEWETNDRSRSPSQHVASVADTDDGTGDTDEFFDAGSGSVVSTPWSSPSTATATEATGVEAGISATSLTPGSSAIRPSWVPTSSESLAERTWRVLERLRRASTEARRRSPNLCEANLLTQPPASADNQLQSSTSSAVTETSSSCASAVVVPQNETFVTIPREPRRRLPISDSETPPKPSLWSILKDAVGKDLSRISIPVVFNEPISFLQRLVEDVEGAALLDRAAATVDPALRLLLVAAFAVSHYASTLGRTGKPFNPLLGETFEFVTPEPSSIRVLCEQVSHHPPVSASYAVGRDKRWVYHTTCEVRNKFWGKSIEVFPYGKCHVHIPEFDDHITYRKATTCVHNILVGKMWIDNYGEMVLVNHRNGYRCVVKLTKTGAFWGSRDTYGSVSGRVFDADGRECPLRLAGSWLSALRVEFLQEPLGDQPRVLRAETVWTRPVEPPPGASGPFHMTQFAIALNELTEELRVVLPPTDSRFRPDQRFLENADYSKATAEKLRLEEKQRAARKAREQAGKPWKPLWFEPERDPQSGDIEWSFNGRYWSARQRYDWSQCPDIF</sequence>
<dbReference type="OrthoDB" id="1854502at2759"/>
<dbReference type="InterPro" id="IPR001849">
    <property type="entry name" value="PH_domain"/>
</dbReference>
<dbReference type="InterPro" id="IPR011993">
    <property type="entry name" value="PH-like_dom_sf"/>
</dbReference>
<dbReference type="Gramene" id="CMH242CT">
    <property type="protein sequence ID" value="CMH242CT"/>
    <property type="gene ID" value="CMH242C"/>
</dbReference>
<dbReference type="GO" id="GO:0005829">
    <property type="term" value="C:cytosol"/>
    <property type="evidence" value="ECO:0007669"/>
    <property type="project" value="TreeGrafter"/>
</dbReference>
<evidence type="ECO:0000256" key="5">
    <source>
        <dbReference type="ARBA" id="ARBA00023121"/>
    </source>
</evidence>
<dbReference type="GO" id="GO:0016020">
    <property type="term" value="C:membrane"/>
    <property type="evidence" value="ECO:0007669"/>
    <property type="project" value="TreeGrafter"/>
</dbReference>
<evidence type="ECO:0000313" key="10">
    <source>
        <dbReference type="Proteomes" id="UP000007014"/>
    </source>
</evidence>
<feature type="compositionally biased region" description="Basic and acidic residues" evidence="7">
    <location>
        <begin position="76"/>
        <end position="87"/>
    </location>
</feature>
<reference evidence="9 10" key="1">
    <citation type="journal article" date="2004" name="Nature">
        <title>Genome sequence of the ultrasmall unicellular red alga Cyanidioschyzon merolae 10D.</title>
        <authorList>
            <person name="Matsuzaki M."/>
            <person name="Misumi O."/>
            <person name="Shin-i T."/>
            <person name="Maruyama S."/>
            <person name="Takahara M."/>
            <person name="Miyagishima S."/>
            <person name="Mori T."/>
            <person name="Nishida K."/>
            <person name="Yagisawa F."/>
            <person name="Nishida K."/>
            <person name="Yoshida Y."/>
            <person name="Nishimura Y."/>
            <person name="Nakao S."/>
            <person name="Kobayashi T."/>
            <person name="Momoyama Y."/>
            <person name="Higashiyama T."/>
            <person name="Minoda A."/>
            <person name="Sano M."/>
            <person name="Nomoto H."/>
            <person name="Oishi K."/>
            <person name="Hayashi H."/>
            <person name="Ohta F."/>
            <person name="Nishizaka S."/>
            <person name="Haga S."/>
            <person name="Miura S."/>
            <person name="Morishita T."/>
            <person name="Kabeya Y."/>
            <person name="Terasawa K."/>
            <person name="Suzuki Y."/>
            <person name="Ishii Y."/>
            <person name="Asakawa S."/>
            <person name="Takano H."/>
            <person name="Ohta N."/>
            <person name="Kuroiwa H."/>
            <person name="Tanaka K."/>
            <person name="Shimizu N."/>
            <person name="Sugano S."/>
            <person name="Sato N."/>
            <person name="Nozaki H."/>
            <person name="Ogasawara N."/>
            <person name="Kohara Y."/>
            <person name="Kuroiwa T."/>
        </authorList>
    </citation>
    <scope>NUCLEOTIDE SEQUENCE [LARGE SCALE GENOMIC DNA]</scope>
    <source>
        <strain evidence="9 10">10D</strain>
    </source>
</reference>
<dbReference type="KEGG" id="cme:CYME_CMH242C"/>
<feature type="compositionally biased region" description="Acidic residues" evidence="7">
    <location>
        <begin position="555"/>
        <end position="567"/>
    </location>
</feature>
<dbReference type="FunFam" id="2.40.160.120:FF:000001">
    <property type="entry name" value="Oxysterol-binding protein"/>
    <property type="match status" value="1"/>
</dbReference>
<dbReference type="HOGENOM" id="CLU_284472_0_0_1"/>
<dbReference type="GO" id="GO:0032934">
    <property type="term" value="F:sterol binding"/>
    <property type="evidence" value="ECO:0007669"/>
    <property type="project" value="TreeGrafter"/>
</dbReference>
<comment type="similarity">
    <text evidence="1 6">Belongs to the OSBP family.</text>
</comment>
<dbReference type="Pfam" id="PF01237">
    <property type="entry name" value="Oxysterol_BP"/>
    <property type="match status" value="1"/>
</dbReference>
<feature type="compositionally biased region" description="Low complexity" evidence="7">
    <location>
        <begin position="570"/>
        <end position="587"/>
    </location>
</feature>
<dbReference type="PANTHER" id="PTHR10972">
    <property type="entry name" value="OXYSTEROL-BINDING PROTEIN-RELATED"/>
    <property type="match status" value="1"/>
</dbReference>
<evidence type="ECO:0000256" key="7">
    <source>
        <dbReference type="SAM" id="MobiDB-lite"/>
    </source>
</evidence>
<protein>
    <submittedName>
        <fullName evidence="9">Oxysterol binding protein</fullName>
    </submittedName>
</protein>
<keyword evidence="5" id="KW-0446">Lipid-binding</keyword>
<dbReference type="GeneID" id="16993562"/>
<dbReference type="RefSeq" id="XP_005536178.1">
    <property type="nucleotide sequence ID" value="XM_005536121.1"/>
</dbReference>
<dbReference type="SUPFAM" id="SSF144000">
    <property type="entry name" value="Oxysterol-binding protein-like"/>
    <property type="match status" value="1"/>
</dbReference>
<dbReference type="InterPro" id="IPR018494">
    <property type="entry name" value="Oxysterol-bd_CS"/>
</dbReference>
<evidence type="ECO:0000256" key="1">
    <source>
        <dbReference type="ARBA" id="ARBA00008842"/>
    </source>
</evidence>
<dbReference type="PROSITE" id="PS50003">
    <property type="entry name" value="PH_DOMAIN"/>
    <property type="match status" value="1"/>
</dbReference>
<dbReference type="Proteomes" id="UP000007014">
    <property type="component" value="Chromosome 8"/>
</dbReference>
<dbReference type="OMA" id="EAHGYAN"/>
<feature type="region of interest" description="Disordered" evidence="7">
    <location>
        <begin position="535"/>
        <end position="587"/>
    </location>
</feature>
<dbReference type="GO" id="GO:0120009">
    <property type="term" value="P:intermembrane lipid transfer"/>
    <property type="evidence" value="ECO:0007669"/>
    <property type="project" value="UniProtKB-ARBA"/>
</dbReference>
<feature type="region of interest" description="Disordered" evidence="7">
    <location>
        <begin position="597"/>
        <end position="616"/>
    </location>
</feature>
<feature type="compositionally biased region" description="Polar residues" evidence="7">
    <location>
        <begin position="105"/>
        <end position="123"/>
    </location>
</feature>
<feature type="region of interest" description="Disordered" evidence="7">
    <location>
        <begin position="319"/>
        <end position="411"/>
    </location>
</feature>
<dbReference type="EMBL" id="AP006490">
    <property type="protein sequence ID" value="BAM79892.1"/>
    <property type="molecule type" value="Genomic_DNA"/>
</dbReference>
<evidence type="ECO:0000256" key="4">
    <source>
        <dbReference type="ARBA" id="ARBA00023055"/>
    </source>
</evidence>
<dbReference type="Gene3D" id="3.30.70.3490">
    <property type="match status" value="1"/>
</dbReference>
<proteinExistence type="inferred from homology"/>
<keyword evidence="2" id="KW-0813">Transport</keyword>
<reference evidence="9 10" key="2">
    <citation type="journal article" date="2007" name="BMC Biol.">
        <title>A 100%-complete sequence reveals unusually simple genomic features in the hot-spring red alga Cyanidioschyzon merolae.</title>
        <authorList>
            <person name="Nozaki H."/>
            <person name="Takano H."/>
            <person name="Misumi O."/>
            <person name="Terasawa K."/>
            <person name="Matsuzaki M."/>
            <person name="Maruyama S."/>
            <person name="Nishida K."/>
            <person name="Yagisawa F."/>
            <person name="Yoshida Y."/>
            <person name="Fujiwara T."/>
            <person name="Takio S."/>
            <person name="Tamura K."/>
            <person name="Chung S.J."/>
            <person name="Nakamura S."/>
            <person name="Kuroiwa H."/>
            <person name="Tanaka K."/>
            <person name="Sato N."/>
            <person name="Kuroiwa T."/>
        </authorList>
    </citation>
    <scope>NUCLEOTIDE SEQUENCE [LARGE SCALE GENOMIC DNA]</scope>
    <source>
        <strain evidence="9 10">10D</strain>
    </source>
</reference>
<accession>M1VBV7</accession>
<keyword evidence="4" id="KW-0445">Lipid transport</keyword>
<feature type="region of interest" description="Disordered" evidence="7">
    <location>
        <begin position="635"/>
        <end position="671"/>
    </location>
</feature>
<dbReference type="InterPro" id="IPR000648">
    <property type="entry name" value="Oxysterol-bd"/>
</dbReference>
<organism evidence="9 10">
    <name type="scientific">Cyanidioschyzon merolae (strain NIES-3377 / 10D)</name>
    <name type="common">Unicellular red alga</name>
    <dbReference type="NCBI Taxonomy" id="280699"/>
    <lineage>
        <taxon>Eukaryota</taxon>
        <taxon>Rhodophyta</taxon>
        <taxon>Bangiophyceae</taxon>
        <taxon>Cyanidiales</taxon>
        <taxon>Cyanidiaceae</taxon>
        <taxon>Cyanidioschyzon</taxon>
    </lineage>
</organism>
<dbReference type="PROSITE" id="PS01013">
    <property type="entry name" value="OSBP"/>
    <property type="match status" value="1"/>
</dbReference>
<dbReference type="eggNOG" id="KOG1737">
    <property type="taxonomic scope" value="Eukaryota"/>
</dbReference>
<feature type="compositionally biased region" description="Basic and acidic residues" evidence="7">
    <location>
        <begin position="377"/>
        <end position="386"/>
    </location>
</feature>
<gene>
    <name evidence="9" type="ORF">CYME_CMH242C</name>
</gene>
<evidence type="ECO:0000256" key="2">
    <source>
        <dbReference type="ARBA" id="ARBA00022448"/>
    </source>
</evidence>
<feature type="region of interest" description="Disordered" evidence="7">
    <location>
        <begin position="43"/>
        <end position="152"/>
    </location>
</feature>